<proteinExistence type="predicted"/>
<dbReference type="EMBL" id="PQXM01000902">
    <property type="protein sequence ID" value="TGO67251.1"/>
    <property type="molecule type" value="Genomic_DNA"/>
</dbReference>
<sequence length="87" mass="9635">MKKERTPDSNFKVSQYSSDLADQVIGSSSLYQEVTGQEVRSYLSIVSFLPSRSIDEYCEEVQAQHLEVVAHMISPACSAAASFKLKS</sequence>
<organism evidence="1 2">
    <name type="scientific">Botrytis elliptica</name>
    <dbReference type="NCBI Taxonomy" id="278938"/>
    <lineage>
        <taxon>Eukaryota</taxon>
        <taxon>Fungi</taxon>
        <taxon>Dikarya</taxon>
        <taxon>Ascomycota</taxon>
        <taxon>Pezizomycotina</taxon>
        <taxon>Leotiomycetes</taxon>
        <taxon>Helotiales</taxon>
        <taxon>Sclerotiniaceae</taxon>
        <taxon>Botrytis</taxon>
    </lineage>
</organism>
<gene>
    <name evidence="1" type="ORF">BELL_0904g00060</name>
</gene>
<name>A0A4Z1J0W1_9HELO</name>
<dbReference type="AlphaFoldDB" id="A0A4Z1J0W1"/>
<reference evidence="1 2" key="1">
    <citation type="submission" date="2017-12" db="EMBL/GenBank/DDBJ databases">
        <title>Comparative genomics of Botrytis spp.</title>
        <authorList>
            <person name="Valero-Jimenez C.A."/>
            <person name="Tapia P."/>
            <person name="Veloso J."/>
            <person name="Silva-Moreno E."/>
            <person name="Staats M."/>
            <person name="Valdes J.H."/>
            <person name="Van Kan J.A.L."/>
        </authorList>
    </citation>
    <scope>NUCLEOTIDE SEQUENCE [LARGE SCALE GENOMIC DNA]</scope>
    <source>
        <strain evidence="1 2">Be9601</strain>
    </source>
</reference>
<evidence type="ECO:0000313" key="2">
    <source>
        <dbReference type="Proteomes" id="UP000297229"/>
    </source>
</evidence>
<comment type="caution">
    <text evidence="1">The sequence shown here is derived from an EMBL/GenBank/DDBJ whole genome shotgun (WGS) entry which is preliminary data.</text>
</comment>
<evidence type="ECO:0000313" key="1">
    <source>
        <dbReference type="EMBL" id="TGO67251.1"/>
    </source>
</evidence>
<keyword evidence="2" id="KW-1185">Reference proteome</keyword>
<protein>
    <submittedName>
        <fullName evidence="1">Uncharacterized protein</fullName>
    </submittedName>
</protein>
<accession>A0A4Z1J0W1</accession>
<dbReference type="Proteomes" id="UP000297229">
    <property type="component" value="Unassembled WGS sequence"/>
</dbReference>